<dbReference type="InterPro" id="IPR008476">
    <property type="entry name" value="PBDC1_metazoa/fungi"/>
</dbReference>
<keyword evidence="3" id="KW-1185">Reference proteome</keyword>
<dbReference type="STRING" id="106004.A0A1Y2G0Q4"/>
<dbReference type="GO" id="GO:0005737">
    <property type="term" value="C:cytoplasm"/>
    <property type="evidence" value="ECO:0007669"/>
    <property type="project" value="TreeGrafter"/>
</dbReference>
<dbReference type="InterPro" id="IPR023139">
    <property type="entry name" value="PBDC1-like_dom_sf"/>
</dbReference>
<dbReference type="InParanoid" id="A0A1Y2G0Q4"/>
<dbReference type="PANTHER" id="PTHR13410:SF9">
    <property type="entry name" value="PROTEIN PBDC1"/>
    <property type="match status" value="1"/>
</dbReference>
<feature type="domain" description="Polysaccharide biosynthesis" evidence="1">
    <location>
        <begin position="40"/>
        <end position="168"/>
    </location>
</feature>
<evidence type="ECO:0000313" key="3">
    <source>
        <dbReference type="Proteomes" id="UP000193467"/>
    </source>
</evidence>
<accession>A0A1Y2G0Q4</accession>
<comment type="caution">
    <text evidence="2">The sequence shown here is derived from an EMBL/GenBank/DDBJ whole genome shotgun (WGS) entry which is preliminary data.</text>
</comment>
<dbReference type="Proteomes" id="UP000193467">
    <property type="component" value="Unassembled WGS sequence"/>
</dbReference>
<dbReference type="EMBL" id="MCGR01000004">
    <property type="protein sequence ID" value="ORY90213.1"/>
    <property type="molecule type" value="Genomic_DNA"/>
</dbReference>
<evidence type="ECO:0000259" key="1">
    <source>
        <dbReference type="Pfam" id="PF04669"/>
    </source>
</evidence>
<organism evidence="2 3">
    <name type="scientific">Leucosporidium creatinivorum</name>
    <dbReference type="NCBI Taxonomy" id="106004"/>
    <lineage>
        <taxon>Eukaryota</taxon>
        <taxon>Fungi</taxon>
        <taxon>Dikarya</taxon>
        <taxon>Basidiomycota</taxon>
        <taxon>Pucciniomycotina</taxon>
        <taxon>Microbotryomycetes</taxon>
        <taxon>Leucosporidiales</taxon>
        <taxon>Leucosporidium</taxon>
    </lineage>
</organism>
<reference evidence="2 3" key="1">
    <citation type="submission" date="2016-07" db="EMBL/GenBank/DDBJ databases">
        <title>Pervasive Adenine N6-methylation of Active Genes in Fungi.</title>
        <authorList>
            <consortium name="DOE Joint Genome Institute"/>
            <person name="Mondo S.J."/>
            <person name="Dannebaum R.O."/>
            <person name="Kuo R.C."/>
            <person name="Labutti K."/>
            <person name="Haridas S."/>
            <person name="Kuo A."/>
            <person name="Salamov A."/>
            <person name="Ahrendt S.R."/>
            <person name="Lipzen A."/>
            <person name="Sullivan W."/>
            <person name="Andreopoulos W.B."/>
            <person name="Clum A."/>
            <person name="Lindquist E."/>
            <person name="Daum C."/>
            <person name="Ramamoorthy G.K."/>
            <person name="Gryganskyi A."/>
            <person name="Culley D."/>
            <person name="Magnuson J.K."/>
            <person name="James T.Y."/>
            <person name="O'Malley M.A."/>
            <person name="Stajich J.E."/>
            <person name="Spatafora J.W."/>
            <person name="Visel A."/>
            <person name="Grigoriev I.V."/>
        </authorList>
    </citation>
    <scope>NUCLEOTIDE SEQUENCE [LARGE SCALE GENOMIC DNA]</scope>
    <source>
        <strain evidence="2 3">62-1032</strain>
    </source>
</reference>
<dbReference type="FunCoup" id="A0A1Y2G0Q4">
    <property type="interactions" value="435"/>
</dbReference>
<dbReference type="Pfam" id="PF04669">
    <property type="entry name" value="PBDC1"/>
    <property type="match status" value="1"/>
</dbReference>
<dbReference type="AlphaFoldDB" id="A0A1Y2G0Q4"/>
<dbReference type="Gene3D" id="1.10.3560.10">
    <property type="entry name" value="yst0336 like domain"/>
    <property type="match status" value="1"/>
</dbReference>
<name>A0A1Y2G0Q4_9BASI</name>
<dbReference type="OrthoDB" id="10248897at2759"/>
<gene>
    <name evidence="2" type="ORF">BCR35DRAFT_299795</name>
</gene>
<evidence type="ECO:0000313" key="2">
    <source>
        <dbReference type="EMBL" id="ORY90213.1"/>
    </source>
</evidence>
<dbReference type="InterPro" id="IPR021148">
    <property type="entry name" value="Polysacc_synth_dom"/>
</dbReference>
<sequence>MSHIDDIISGGSLGVDSGAAGGGGIPSNFDAEQAQNDQEIEMQFAVVCFEQAEAYWNLITKVKPSTLKRLTKWDDEIMEAFAKAFPELQNDEALKVLKEDEMKSKIGKERWRNFMTPFEKHIDDYNFGTLIRADCSEDYTEANSIFGYRTQFYAIEIARNRRGLNDVAWEQAQSAPKKE</sequence>
<protein>
    <submittedName>
        <fullName evidence="2">DUF757 domain-containing protein</fullName>
    </submittedName>
</protein>
<dbReference type="PANTHER" id="PTHR13410">
    <property type="entry name" value="PROTEIN PBDC1"/>
    <property type="match status" value="1"/>
</dbReference>
<proteinExistence type="predicted"/>